<evidence type="ECO:0000313" key="1">
    <source>
        <dbReference type="EMBL" id="RGS43514.1"/>
    </source>
</evidence>
<evidence type="ECO:0000313" key="2">
    <source>
        <dbReference type="Proteomes" id="UP000283295"/>
    </source>
</evidence>
<proteinExistence type="predicted"/>
<protein>
    <submittedName>
        <fullName evidence="1">Uncharacterized protein</fullName>
    </submittedName>
</protein>
<dbReference type="EMBL" id="QRVK01000006">
    <property type="protein sequence ID" value="RGS43514.1"/>
    <property type="molecule type" value="Genomic_DNA"/>
</dbReference>
<reference evidence="1 2" key="1">
    <citation type="submission" date="2018-08" db="EMBL/GenBank/DDBJ databases">
        <title>A genome reference for cultivated species of the human gut microbiota.</title>
        <authorList>
            <person name="Zou Y."/>
            <person name="Xue W."/>
            <person name="Luo G."/>
        </authorList>
    </citation>
    <scope>NUCLEOTIDE SEQUENCE [LARGE SCALE GENOMIC DNA]</scope>
    <source>
        <strain evidence="1 2">AF22-21</strain>
    </source>
</reference>
<dbReference type="AlphaFoldDB" id="A0A3R5WM44"/>
<gene>
    <name evidence="1" type="ORF">DWX94_04140</name>
</gene>
<accession>A0A3R5WM44</accession>
<name>A0A3R5WM44_9FIRM</name>
<dbReference type="Proteomes" id="UP000283295">
    <property type="component" value="Unassembled WGS sequence"/>
</dbReference>
<organism evidence="1 2">
    <name type="scientific">Coprococcus eutactus</name>
    <dbReference type="NCBI Taxonomy" id="33043"/>
    <lineage>
        <taxon>Bacteria</taxon>
        <taxon>Bacillati</taxon>
        <taxon>Bacillota</taxon>
        <taxon>Clostridia</taxon>
        <taxon>Lachnospirales</taxon>
        <taxon>Lachnospiraceae</taxon>
        <taxon>Coprococcus</taxon>
    </lineage>
</organism>
<comment type="caution">
    <text evidence="1">The sequence shown here is derived from an EMBL/GenBank/DDBJ whole genome shotgun (WGS) entry which is preliminary data.</text>
</comment>
<sequence length="138" mass="16203">MNEIAIKLAVLQAPYYSEMELNEKLEEKFIDLQETLLNRTEQNRHKLNPKNVTGIWYLPALTYETGKPHILVRSPLAKGTLERMETDDEIFSFIQNDVTYDFDEDLIAGDDVIIGLQNELLRELEEGRFYTIYDKERC</sequence>